<name>A0AA38RDE5_9PEZI</name>
<feature type="chain" id="PRO_5041275092" evidence="1">
    <location>
        <begin position="24"/>
        <end position="181"/>
    </location>
</feature>
<evidence type="ECO:0000313" key="2">
    <source>
        <dbReference type="EMBL" id="KAJ9133261.1"/>
    </source>
</evidence>
<keyword evidence="3" id="KW-1185">Reference proteome</keyword>
<protein>
    <submittedName>
        <fullName evidence="2">Uncharacterized protein</fullName>
    </submittedName>
</protein>
<sequence length="181" mass="18762">MWPVFAIIPILLASRLAPHLVIGSPLPTGQDGAVIEEDTGQVSIQESPTDKDTPADVTISATFFDGVPGPKKCRGSVMAAIHLPPPEGLGLTTASTCYNLPSPAGCANFVANKVDGCEATLFAEPSCRSFTNLAVFTPEITAFGGVWRSVSVRCGVPEPDPASLGAPPLADMIMKQTPKSG</sequence>
<feature type="signal peptide" evidence="1">
    <location>
        <begin position="1"/>
        <end position="23"/>
    </location>
</feature>
<comment type="caution">
    <text evidence="2">The sequence shown here is derived from an EMBL/GenBank/DDBJ whole genome shotgun (WGS) entry which is preliminary data.</text>
</comment>
<organism evidence="2 3">
    <name type="scientific">Pleurostoma richardsiae</name>
    <dbReference type="NCBI Taxonomy" id="41990"/>
    <lineage>
        <taxon>Eukaryota</taxon>
        <taxon>Fungi</taxon>
        <taxon>Dikarya</taxon>
        <taxon>Ascomycota</taxon>
        <taxon>Pezizomycotina</taxon>
        <taxon>Sordariomycetes</taxon>
        <taxon>Sordariomycetidae</taxon>
        <taxon>Calosphaeriales</taxon>
        <taxon>Pleurostomataceae</taxon>
        <taxon>Pleurostoma</taxon>
    </lineage>
</organism>
<keyword evidence="1" id="KW-0732">Signal</keyword>
<proteinExistence type="predicted"/>
<reference evidence="2" key="1">
    <citation type="submission" date="2022-07" db="EMBL/GenBank/DDBJ databases">
        <title>Fungi with potential for degradation of polypropylene.</title>
        <authorList>
            <person name="Gostincar C."/>
        </authorList>
    </citation>
    <scope>NUCLEOTIDE SEQUENCE</scope>
    <source>
        <strain evidence="2">EXF-13308</strain>
    </source>
</reference>
<evidence type="ECO:0000256" key="1">
    <source>
        <dbReference type="SAM" id="SignalP"/>
    </source>
</evidence>
<dbReference type="Proteomes" id="UP001174694">
    <property type="component" value="Unassembled WGS sequence"/>
</dbReference>
<dbReference type="EMBL" id="JANBVO010000051">
    <property type="protein sequence ID" value="KAJ9133261.1"/>
    <property type="molecule type" value="Genomic_DNA"/>
</dbReference>
<gene>
    <name evidence="2" type="ORF">NKR23_g10888</name>
</gene>
<evidence type="ECO:0000313" key="3">
    <source>
        <dbReference type="Proteomes" id="UP001174694"/>
    </source>
</evidence>
<accession>A0AA38RDE5</accession>
<dbReference type="AlphaFoldDB" id="A0AA38RDE5"/>